<accession>A0A3N4J4Z8</accession>
<sequence>MVLLAPEGDGEVVVLALIGFTVMLQQARMESVMSEKVKMLTCEEIWKATPNIKPSESSLPVLPIDLLAKSLIQEKVFSAAKPDNQKWMKIAAAKWRLSASKVSHCRTTATKW</sequence>
<evidence type="ECO:0000313" key="2">
    <source>
        <dbReference type="Proteomes" id="UP000276215"/>
    </source>
</evidence>
<dbReference type="Proteomes" id="UP000276215">
    <property type="component" value="Unassembled WGS sequence"/>
</dbReference>
<dbReference type="EMBL" id="ML120457">
    <property type="protein sequence ID" value="RPA93225.1"/>
    <property type="molecule type" value="Genomic_DNA"/>
</dbReference>
<protein>
    <submittedName>
        <fullName evidence="1">Uncharacterized protein</fullName>
    </submittedName>
</protein>
<gene>
    <name evidence="1" type="ORF">L873DRAFT_1793782</name>
</gene>
<keyword evidence="2" id="KW-1185">Reference proteome</keyword>
<organism evidence="1 2">
    <name type="scientific">Choiromyces venosus 120613-1</name>
    <dbReference type="NCBI Taxonomy" id="1336337"/>
    <lineage>
        <taxon>Eukaryota</taxon>
        <taxon>Fungi</taxon>
        <taxon>Dikarya</taxon>
        <taxon>Ascomycota</taxon>
        <taxon>Pezizomycotina</taxon>
        <taxon>Pezizomycetes</taxon>
        <taxon>Pezizales</taxon>
        <taxon>Tuberaceae</taxon>
        <taxon>Choiromyces</taxon>
    </lineage>
</organism>
<name>A0A3N4J4Z8_9PEZI</name>
<dbReference type="AlphaFoldDB" id="A0A3N4J4Z8"/>
<proteinExistence type="predicted"/>
<evidence type="ECO:0000313" key="1">
    <source>
        <dbReference type="EMBL" id="RPA93225.1"/>
    </source>
</evidence>
<reference evidence="1 2" key="1">
    <citation type="journal article" date="2018" name="Nat. Ecol. Evol.">
        <title>Pezizomycetes genomes reveal the molecular basis of ectomycorrhizal truffle lifestyle.</title>
        <authorList>
            <person name="Murat C."/>
            <person name="Payen T."/>
            <person name="Noel B."/>
            <person name="Kuo A."/>
            <person name="Morin E."/>
            <person name="Chen J."/>
            <person name="Kohler A."/>
            <person name="Krizsan K."/>
            <person name="Balestrini R."/>
            <person name="Da Silva C."/>
            <person name="Montanini B."/>
            <person name="Hainaut M."/>
            <person name="Levati E."/>
            <person name="Barry K.W."/>
            <person name="Belfiori B."/>
            <person name="Cichocki N."/>
            <person name="Clum A."/>
            <person name="Dockter R.B."/>
            <person name="Fauchery L."/>
            <person name="Guy J."/>
            <person name="Iotti M."/>
            <person name="Le Tacon F."/>
            <person name="Lindquist E.A."/>
            <person name="Lipzen A."/>
            <person name="Malagnac F."/>
            <person name="Mello A."/>
            <person name="Molinier V."/>
            <person name="Miyauchi S."/>
            <person name="Poulain J."/>
            <person name="Riccioni C."/>
            <person name="Rubini A."/>
            <person name="Sitrit Y."/>
            <person name="Splivallo R."/>
            <person name="Traeger S."/>
            <person name="Wang M."/>
            <person name="Zifcakova L."/>
            <person name="Wipf D."/>
            <person name="Zambonelli A."/>
            <person name="Paolocci F."/>
            <person name="Nowrousian M."/>
            <person name="Ottonello S."/>
            <person name="Baldrian P."/>
            <person name="Spatafora J.W."/>
            <person name="Henrissat B."/>
            <person name="Nagy L.G."/>
            <person name="Aury J.M."/>
            <person name="Wincker P."/>
            <person name="Grigoriev I.V."/>
            <person name="Bonfante P."/>
            <person name="Martin F.M."/>
        </authorList>
    </citation>
    <scope>NUCLEOTIDE SEQUENCE [LARGE SCALE GENOMIC DNA]</scope>
    <source>
        <strain evidence="1 2">120613-1</strain>
    </source>
</reference>